<feature type="non-terminal residue" evidence="8">
    <location>
        <position position="1"/>
    </location>
</feature>
<reference evidence="8 10" key="1">
    <citation type="journal article" date="2012" name="Nature">
        <title>Algal genomes reveal evolutionary mosaicism and the fate of nucleomorphs.</title>
        <authorList>
            <consortium name="DOE Joint Genome Institute"/>
            <person name="Curtis B.A."/>
            <person name="Tanifuji G."/>
            <person name="Burki F."/>
            <person name="Gruber A."/>
            <person name="Irimia M."/>
            <person name="Maruyama S."/>
            <person name="Arias M.C."/>
            <person name="Ball S.G."/>
            <person name="Gile G.H."/>
            <person name="Hirakawa Y."/>
            <person name="Hopkins J.F."/>
            <person name="Kuo A."/>
            <person name="Rensing S.A."/>
            <person name="Schmutz J."/>
            <person name="Symeonidi A."/>
            <person name="Elias M."/>
            <person name="Eveleigh R.J."/>
            <person name="Herman E.K."/>
            <person name="Klute M.J."/>
            <person name="Nakayama T."/>
            <person name="Obornik M."/>
            <person name="Reyes-Prieto A."/>
            <person name="Armbrust E.V."/>
            <person name="Aves S.J."/>
            <person name="Beiko R.G."/>
            <person name="Coutinho P."/>
            <person name="Dacks J.B."/>
            <person name="Durnford D.G."/>
            <person name="Fast N.M."/>
            <person name="Green B.R."/>
            <person name="Grisdale C.J."/>
            <person name="Hempel F."/>
            <person name="Henrissat B."/>
            <person name="Hoppner M.P."/>
            <person name="Ishida K."/>
            <person name="Kim E."/>
            <person name="Koreny L."/>
            <person name="Kroth P.G."/>
            <person name="Liu Y."/>
            <person name="Malik S.B."/>
            <person name="Maier U.G."/>
            <person name="McRose D."/>
            <person name="Mock T."/>
            <person name="Neilson J.A."/>
            <person name="Onodera N.T."/>
            <person name="Poole A.M."/>
            <person name="Pritham E.J."/>
            <person name="Richards T.A."/>
            <person name="Rocap G."/>
            <person name="Roy S.W."/>
            <person name="Sarai C."/>
            <person name="Schaack S."/>
            <person name="Shirato S."/>
            <person name="Slamovits C.H."/>
            <person name="Spencer D.F."/>
            <person name="Suzuki S."/>
            <person name="Worden A.Z."/>
            <person name="Zauner S."/>
            <person name="Barry K."/>
            <person name="Bell C."/>
            <person name="Bharti A.K."/>
            <person name="Crow J.A."/>
            <person name="Grimwood J."/>
            <person name="Kramer R."/>
            <person name="Lindquist E."/>
            <person name="Lucas S."/>
            <person name="Salamov A."/>
            <person name="McFadden G.I."/>
            <person name="Lane C.E."/>
            <person name="Keeling P.J."/>
            <person name="Gray M.W."/>
            <person name="Grigoriev I.V."/>
            <person name="Archibald J.M."/>
        </authorList>
    </citation>
    <scope>NUCLEOTIDE SEQUENCE</scope>
    <source>
        <strain evidence="8 10">CCMP2712</strain>
    </source>
</reference>
<dbReference type="GeneID" id="17308555"/>
<dbReference type="GO" id="GO:0008195">
    <property type="term" value="F:phosphatidate phosphatase activity"/>
    <property type="evidence" value="ECO:0007669"/>
    <property type="project" value="TreeGrafter"/>
</dbReference>
<keyword evidence="3 6" id="KW-0812">Transmembrane</keyword>
<reference evidence="10" key="2">
    <citation type="submission" date="2012-11" db="EMBL/GenBank/DDBJ databases">
        <authorList>
            <person name="Kuo A."/>
            <person name="Curtis B.A."/>
            <person name="Tanifuji G."/>
            <person name="Burki F."/>
            <person name="Gruber A."/>
            <person name="Irimia M."/>
            <person name="Maruyama S."/>
            <person name="Arias M.C."/>
            <person name="Ball S.G."/>
            <person name="Gile G.H."/>
            <person name="Hirakawa Y."/>
            <person name="Hopkins J.F."/>
            <person name="Rensing S.A."/>
            <person name="Schmutz J."/>
            <person name="Symeonidi A."/>
            <person name="Elias M."/>
            <person name="Eveleigh R.J."/>
            <person name="Herman E.K."/>
            <person name="Klute M.J."/>
            <person name="Nakayama T."/>
            <person name="Obornik M."/>
            <person name="Reyes-Prieto A."/>
            <person name="Armbrust E.V."/>
            <person name="Aves S.J."/>
            <person name="Beiko R.G."/>
            <person name="Coutinho P."/>
            <person name="Dacks J.B."/>
            <person name="Durnford D.G."/>
            <person name="Fast N.M."/>
            <person name="Green B.R."/>
            <person name="Grisdale C."/>
            <person name="Hempe F."/>
            <person name="Henrissat B."/>
            <person name="Hoppner M.P."/>
            <person name="Ishida K.-I."/>
            <person name="Kim E."/>
            <person name="Koreny L."/>
            <person name="Kroth P.G."/>
            <person name="Liu Y."/>
            <person name="Malik S.-B."/>
            <person name="Maier U.G."/>
            <person name="McRose D."/>
            <person name="Mock T."/>
            <person name="Neilson J.A."/>
            <person name="Onodera N.T."/>
            <person name="Poole A.M."/>
            <person name="Pritham E.J."/>
            <person name="Richards T.A."/>
            <person name="Rocap G."/>
            <person name="Roy S.W."/>
            <person name="Sarai C."/>
            <person name="Schaack S."/>
            <person name="Shirato S."/>
            <person name="Slamovits C.H."/>
            <person name="Spencer D.F."/>
            <person name="Suzuki S."/>
            <person name="Worden A.Z."/>
            <person name="Zauner S."/>
            <person name="Barry K."/>
            <person name="Bell C."/>
            <person name="Bharti A.K."/>
            <person name="Crow J.A."/>
            <person name="Grimwood J."/>
            <person name="Kramer R."/>
            <person name="Lindquist E."/>
            <person name="Lucas S."/>
            <person name="Salamov A."/>
            <person name="McFadden G.I."/>
            <person name="Lane C.E."/>
            <person name="Keeling P.J."/>
            <person name="Gray M.W."/>
            <person name="Grigoriev I.V."/>
            <person name="Archibald J.M."/>
        </authorList>
    </citation>
    <scope>NUCLEOTIDE SEQUENCE</scope>
    <source>
        <strain evidence="10">CCMP2712</strain>
    </source>
</reference>
<sequence length="290" mass="32283">MAEYEHFEDRIGYLAERDRRCSNFTTFVLSFLPPLLLIIVAQMADTYIDPYQRNVTDYKNGPSISFPVKPSIVTDTDLVIVSWVIPSLVILTVSWLKKSKTKRSITVFLAFCETAAATFLFVVVGKKVAGSLRPCFIGIPAPAPAPYPPVSLDLTSCSYVPVGWRQVSFDPSGNSRFETILPIRTCFLERFVEIILHSEDDVSAAAGLVFLSQFLHCEFHSMSSTAALSSLFRLMVLAPPLVAFLIGIARTITYHHRFEDIIMGFVLGGSAAIYMWRSHGLSNKSPSNRD</sequence>
<dbReference type="STRING" id="905079.L1JUC1"/>
<dbReference type="InterPro" id="IPR000326">
    <property type="entry name" value="PAP2/HPO"/>
</dbReference>
<evidence type="ECO:0000313" key="8">
    <source>
        <dbReference type="EMBL" id="EKX51770.1"/>
    </source>
</evidence>
<organism evidence="8">
    <name type="scientific">Guillardia theta (strain CCMP2712)</name>
    <name type="common">Cryptophyte</name>
    <dbReference type="NCBI Taxonomy" id="905079"/>
    <lineage>
        <taxon>Eukaryota</taxon>
        <taxon>Cryptophyceae</taxon>
        <taxon>Pyrenomonadales</taxon>
        <taxon>Geminigeraceae</taxon>
        <taxon>Guillardia</taxon>
    </lineage>
</organism>
<feature type="transmembrane region" description="Helical" evidence="6">
    <location>
        <begin position="21"/>
        <end position="44"/>
    </location>
</feature>
<proteinExistence type="inferred from homology"/>
<keyword evidence="5 6" id="KW-0472">Membrane</keyword>
<dbReference type="RefSeq" id="XP_005838750.1">
    <property type="nucleotide sequence ID" value="XM_005838693.1"/>
</dbReference>
<feature type="transmembrane region" description="Helical" evidence="6">
    <location>
        <begin position="231"/>
        <end position="249"/>
    </location>
</feature>
<dbReference type="GO" id="GO:0016020">
    <property type="term" value="C:membrane"/>
    <property type="evidence" value="ECO:0007669"/>
    <property type="project" value="UniProtKB-SubCell"/>
</dbReference>
<evidence type="ECO:0000256" key="3">
    <source>
        <dbReference type="ARBA" id="ARBA00022692"/>
    </source>
</evidence>
<feature type="transmembrane region" description="Helical" evidence="6">
    <location>
        <begin position="261"/>
        <end position="277"/>
    </location>
</feature>
<comment type="subcellular location">
    <subcellularLocation>
        <location evidence="1">Membrane</location>
        <topology evidence="1">Multi-pass membrane protein</topology>
    </subcellularLocation>
</comment>
<evidence type="ECO:0000256" key="5">
    <source>
        <dbReference type="ARBA" id="ARBA00023136"/>
    </source>
</evidence>
<dbReference type="Gene3D" id="1.20.144.10">
    <property type="entry name" value="Phosphatidic acid phosphatase type 2/haloperoxidase"/>
    <property type="match status" value="1"/>
</dbReference>
<dbReference type="EnsemblProtists" id="EKX51770">
    <property type="protein sequence ID" value="EKX51770"/>
    <property type="gene ID" value="GUITHDRAFT_161414"/>
</dbReference>
<dbReference type="Pfam" id="PF01569">
    <property type="entry name" value="PAP2"/>
    <property type="match status" value="1"/>
</dbReference>
<keyword evidence="4 6" id="KW-1133">Transmembrane helix</keyword>
<evidence type="ECO:0000313" key="10">
    <source>
        <dbReference type="Proteomes" id="UP000011087"/>
    </source>
</evidence>
<dbReference type="InterPro" id="IPR036938">
    <property type="entry name" value="PAP2/HPO_sf"/>
</dbReference>
<dbReference type="PANTHER" id="PTHR10165:SF35">
    <property type="entry name" value="RE23632P"/>
    <property type="match status" value="1"/>
</dbReference>
<dbReference type="PaxDb" id="55529-EKX51770"/>
<feature type="domain" description="Phosphatidic acid phosphatase type 2/haloperoxidase" evidence="7">
    <location>
        <begin position="203"/>
        <end position="280"/>
    </location>
</feature>
<keyword evidence="10" id="KW-1185">Reference proteome</keyword>
<dbReference type="OMA" id="ICKPTPE"/>
<evidence type="ECO:0000259" key="7">
    <source>
        <dbReference type="Pfam" id="PF01569"/>
    </source>
</evidence>
<dbReference type="HOGENOM" id="CLU_961708_0_0_1"/>
<dbReference type="KEGG" id="gtt:GUITHDRAFT_161414"/>
<accession>L1JUC1</accession>
<reference evidence="9" key="3">
    <citation type="submission" date="2016-03" db="UniProtKB">
        <authorList>
            <consortium name="EnsemblProtists"/>
        </authorList>
    </citation>
    <scope>IDENTIFICATION</scope>
</reference>
<feature type="transmembrane region" description="Helical" evidence="6">
    <location>
        <begin position="105"/>
        <end position="124"/>
    </location>
</feature>
<gene>
    <name evidence="8" type="ORF">GUITHDRAFT_161414</name>
</gene>
<dbReference type="GO" id="GO:0006644">
    <property type="term" value="P:phospholipid metabolic process"/>
    <property type="evidence" value="ECO:0007669"/>
    <property type="project" value="InterPro"/>
</dbReference>
<protein>
    <recommendedName>
        <fullName evidence="7">Phosphatidic acid phosphatase type 2/haloperoxidase domain-containing protein</fullName>
    </recommendedName>
</protein>
<dbReference type="PANTHER" id="PTHR10165">
    <property type="entry name" value="LIPID PHOSPHATE PHOSPHATASE"/>
    <property type="match status" value="1"/>
</dbReference>
<evidence type="ECO:0000256" key="1">
    <source>
        <dbReference type="ARBA" id="ARBA00004141"/>
    </source>
</evidence>
<feature type="transmembrane region" description="Helical" evidence="6">
    <location>
        <begin position="78"/>
        <end position="96"/>
    </location>
</feature>
<name>L1JUC1_GUITC</name>
<dbReference type="Proteomes" id="UP000011087">
    <property type="component" value="Unassembled WGS sequence"/>
</dbReference>
<dbReference type="InterPro" id="IPR043216">
    <property type="entry name" value="PAP-like"/>
</dbReference>
<comment type="similarity">
    <text evidence="2">Belongs to the PA-phosphatase related phosphoesterase family.</text>
</comment>
<dbReference type="GO" id="GO:0046839">
    <property type="term" value="P:phospholipid dephosphorylation"/>
    <property type="evidence" value="ECO:0007669"/>
    <property type="project" value="TreeGrafter"/>
</dbReference>
<dbReference type="AlphaFoldDB" id="L1JUC1"/>
<evidence type="ECO:0000256" key="4">
    <source>
        <dbReference type="ARBA" id="ARBA00022989"/>
    </source>
</evidence>
<evidence type="ECO:0000256" key="2">
    <source>
        <dbReference type="ARBA" id="ARBA00008816"/>
    </source>
</evidence>
<dbReference type="OrthoDB" id="10030083at2759"/>
<evidence type="ECO:0000256" key="6">
    <source>
        <dbReference type="SAM" id="Phobius"/>
    </source>
</evidence>
<evidence type="ECO:0000313" key="9">
    <source>
        <dbReference type="EnsemblProtists" id="EKX51770"/>
    </source>
</evidence>
<dbReference type="EMBL" id="JH992974">
    <property type="protein sequence ID" value="EKX51770.1"/>
    <property type="molecule type" value="Genomic_DNA"/>
</dbReference>
<dbReference type="SUPFAM" id="SSF48317">
    <property type="entry name" value="Acid phosphatase/Vanadium-dependent haloperoxidase"/>
    <property type="match status" value="2"/>
</dbReference>